<dbReference type="Proteomes" id="UP000255326">
    <property type="component" value="Unassembled WGS sequence"/>
</dbReference>
<organism evidence="1 2">
    <name type="scientific">Falsibacillus pallidus</name>
    <dbReference type="NCBI Taxonomy" id="493781"/>
    <lineage>
        <taxon>Bacteria</taxon>
        <taxon>Bacillati</taxon>
        <taxon>Bacillota</taxon>
        <taxon>Bacilli</taxon>
        <taxon>Bacillales</taxon>
        <taxon>Bacillaceae</taxon>
        <taxon>Falsibacillus</taxon>
    </lineage>
</organism>
<dbReference type="RefSeq" id="WP_114744654.1">
    <property type="nucleotide sequence ID" value="NZ_QQAY01000002.1"/>
</dbReference>
<dbReference type="OrthoDB" id="2361368at2"/>
<sequence length="99" mass="11699">MAFGIDRQTVRQWKRKIDNGEIAFLTHYWIDERFPGCKTVTKVGCRDLDKLAEWGAQYGLKKAWIDIRKDGYSHFDLLGDKEKEILHKEGLEEQLTPFR</sequence>
<protein>
    <submittedName>
        <fullName evidence="1">Uncharacterized protein</fullName>
    </submittedName>
</protein>
<proteinExistence type="predicted"/>
<dbReference type="EMBL" id="QQAY01000002">
    <property type="protein sequence ID" value="RDI45843.1"/>
    <property type="molecule type" value="Genomic_DNA"/>
</dbReference>
<keyword evidence="2" id="KW-1185">Reference proteome</keyword>
<evidence type="ECO:0000313" key="2">
    <source>
        <dbReference type="Proteomes" id="UP000255326"/>
    </source>
</evidence>
<reference evidence="1 2" key="1">
    <citation type="submission" date="2018-07" db="EMBL/GenBank/DDBJ databases">
        <title>Genomic Encyclopedia of Type Strains, Phase IV (KMG-IV): sequencing the most valuable type-strain genomes for metagenomic binning, comparative biology and taxonomic classification.</title>
        <authorList>
            <person name="Goeker M."/>
        </authorList>
    </citation>
    <scope>NUCLEOTIDE SEQUENCE [LARGE SCALE GENOMIC DNA]</scope>
    <source>
        <strain evidence="1 2">DSM 25281</strain>
    </source>
</reference>
<dbReference type="AlphaFoldDB" id="A0A370GV98"/>
<name>A0A370GV98_9BACI</name>
<accession>A0A370GV98</accession>
<gene>
    <name evidence="1" type="ORF">DFR59_102478</name>
</gene>
<comment type="caution">
    <text evidence="1">The sequence shown here is derived from an EMBL/GenBank/DDBJ whole genome shotgun (WGS) entry which is preliminary data.</text>
</comment>
<evidence type="ECO:0000313" key="1">
    <source>
        <dbReference type="EMBL" id="RDI45843.1"/>
    </source>
</evidence>